<dbReference type="Proteomes" id="UP000215086">
    <property type="component" value="Chromosome"/>
</dbReference>
<accession>A0A286RLQ0</accession>
<proteinExistence type="predicted"/>
<dbReference type="EMBL" id="CP018477">
    <property type="protein sequence ID" value="ASV76888.1"/>
    <property type="molecule type" value="Genomic_DNA"/>
</dbReference>
<evidence type="ECO:0000313" key="1">
    <source>
        <dbReference type="EMBL" id="ASV76888.1"/>
    </source>
</evidence>
<evidence type="ECO:0000313" key="2">
    <source>
        <dbReference type="Proteomes" id="UP000215086"/>
    </source>
</evidence>
<dbReference type="KEGG" id="ttf:THTE_4287"/>
<dbReference type="AlphaFoldDB" id="A0A286RLQ0"/>
<reference evidence="1 2" key="1">
    <citation type="journal article" name="Front. Microbiol.">
        <title>Sugar Metabolism of the First Thermophilic Planctomycete Thermogutta terrifontis: Comparative Genomic and Transcriptomic Approaches.</title>
        <authorList>
            <person name="Elcheninov A.G."/>
            <person name="Menzel P."/>
            <person name="Gudbergsdottir S.R."/>
            <person name="Slesarev A.I."/>
            <person name="Kadnikov V.V."/>
            <person name="Krogh A."/>
            <person name="Bonch-Osmolovskaya E.A."/>
            <person name="Peng X."/>
            <person name="Kublanov I.V."/>
        </authorList>
    </citation>
    <scope>NUCLEOTIDE SEQUENCE [LARGE SCALE GENOMIC DNA]</scope>
    <source>
        <strain evidence="1 2">R1</strain>
    </source>
</reference>
<protein>
    <submittedName>
        <fullName evidence="1">Uncharacterized protein</fullName>
    </submittedName>
</protein>
<name>A0A286RLQ0_9BACT</name>
<gene>
    <name evidence="1" type="ORF">THTE_4287</name>
</gene>
<sequence length="40" mass="4508">MPLRKWLGRGGRLSQQIRRAMPIGDCLKTWGNAKFHPSSG</sequence>
<keyword evidence="2" id="KW-1185">Reference proteome</keyword>
<organism evidence="1 2">
    <name type="scientific">Thermogutta terrifontis</name>
    <dbReference type="NCBI Taxonomy" id="1331910"/>
    <lineage>
        <taxon>Bacteria</taxon>
        <taxon>Pseudomonadati</taxon>
        <taxon>Planctomycetota</taxon>
        <taxon>Planctomycetia</taxon>
        <taxon>Pirellulales</taxon>
        <taxon>Thermoguttaceae</taxon>
        <taxon>Thermogutta</taxon>
    </lineage>
</organism>